<feature type="repeat" description="ANK" evidence="3">
    <location>
        <begin position="1307"/>
        <end position="1339"/>
    </location>
</feature>
<dbReference type="PANTHER" id="PTHR24134">
    <property type="entry name" value="ANKYRIN REPEAT-CONTAINING PROTEIN DDB_G0279043"/>
    <property type="match status" value="1"/>
</dbReference>
<dbReference type="PANTHER" id="PTHR24134:SF9">
    <property type="entry name" value="ANKYRIN REPEAT AND SOCS BOX PROTEIN 8"/>
    <property type="match status" value="1"/>
</dbReference>
<dbReference type="EMBL" id="RRYP01000575">
    <property type="protein sequence ID" value="TNV87206.1"/>
    <property type="molecule type" value="Genomic_DNA"/>
</dbReference>
<evidence type="ECO:0000256" key="4">
    <source>
        <dbReference type="SAM" id="MobiDB-lite"/>
    </source>
</evidence>
<dbReference type="PROSITE" id="PS50088">
    <property type="entry name" value="ANK_REPEAT"/>
    <property type="match status" value="2"/>
</dbReference>
<comment type="caution">
    <text evidence="5">The sequence shown here is derived from an EMBL/GenBank/DDBJ whole genome shotgun (WGS) entry which is preliminary data.</text>
</comment>
<organism evidence="5 6">
    <name type="scientific">Halteria grandinella</name>
    <dbReference type="NCBI Taxonomy" id="5974"/>
    <lineage>
        <taxon>Eukaryota</taxon>
        <taxon>Sar</taxon>
        <taxon>Alveolata</taxon>
        <taxon>Ciliophora</taxon>
        <taxon>Intramacronucleata</taxon>
        <taxon>Spirotrichea</taxon>
        <taxon>Stichotrichia</taxon>
        <taxon>Sporadotrichida</taxon>
        <taxon>Halteriidae</taxon>
        <taxon>Halteria</taxon>
    </lineage>
</organism>
<protein>
    <submittedName>
        <fullName evidence="5">Uncharacterized protein</fullName>
    </submittedName>
</protein>
<feature type="compositionally biased region" description="Polar residues" evidence="4">
    <location>
        <begin position="75"/>
        <end position="88"/>
    </location>
</feature>
<feature type="compositionally biased region" description="Polar residues" evidence="4">
    <location>
        <begin position="386"/>
        <end position="400"/>
    </location>
</feature>
<feature type="compositionally biased region" description="Polar residues" evidence="4">
    <location>
        <begin position="409"/>
        <end position="422"/>
    </location>
</feature>
<feature type="compositionally biased region" description="Pro residues" evidence="4">
    <location>
        <begin position="46"/>
        <end position="60"/>
    </location>
</feature>
<dbReference type="SMART" id="SM00248">
    <property type="entry name" value="ANK"/>
    <property type="match status" value="7"/>
</dbReference>
<keyword evidence="2 3" id="KW-0040">ANK repeat</keyword>
<feature type="compositionally biased region" description="Pro residues" evidence="4">
    <location>
        <begin position="194"/>
        <end position="203"/>
    </location>
</feature>
<name>A0A8J8P805_HALGN</name>
<keyword evidence="1" id="KW-0677">Repeat</keyword>
<feature type="region of interest" description="Disordered" evidence="4">
    <location>
        <begin position="553"/>
        <end position="585"/>
    </location>
</feature>
<dbReference type="InterPro" id="IPR036770">
    <property type="entry name" value="Ankyrin_rpt-contain_sf"/>
</dbReference>
<feature type="region of interest" description="Disordered" evidence="4">
    <location>
        <begin position="1"/>
        <end position="112"/>
    </location>
</feature>
<dbReference type="Pfam" id="PF12796">
    <property type="entry name" value="Ank_2"/>
    <property type="match status" value="1"/>
</dbReference>
<dbReference type="InterPro" id="IPR002110">
    <property type="entry name" value="Ankyrin_rpt"/>
</dbReference>
<feature type="region of interest" description="Disordered" evidence="4">
    <location>
        <begin position="621"/>
        <end position="657"/>
    </location>
</feature>
<dbReference type="SUPFAM" id="SSF48403">
    <property type="entry name" value="Ankyrin repeat"/>
    <property type="match status" value="2"/>
</dbReference>
<dbReference type="Proteomes" id="UP000785679">
    <property type="component" value="Unassembled WGS sequence"/>
</dbReference>
<proteinExistence type="predicted"/>
<feature type="compositionally biased region" description="Low complexity" evidence="4">
    <location>
        <begin position="204"/>
        <end position="218"/>
    </location>
</feature>
<evidence type="ECO:0000256" key="2">
    <source>
        <dbReference type="ARBA" id="ARBA00023043"/>
    </source>
</evidence>
<dbReference type="Pfam" id="PF00023">
    <property type="entry name" value="Ank"/>
    <property type="match status" value="1"/>
</dbReference>
<feature type="compositionally biased region" description="Low complexity" evidence="4">
    <location>
        <begin position="61"/>
        <end position="74"/>
    </location>
</feature>
<feature type="compositionally biased region" description="Basic and acidic residues" evidence="4">
    <location>
        <begin position="423"/>
        <end position="432"/>
    </location>
</feature>
<evidence type="ECO:0000313" key="5">
    <source>
        <dbReference type="EMBL" id="TNV87206.1"/>
    </source>
</evidence>
<feature type="compositionally biased region" description="Polar residues" evidence="4">
    <location>
        <begin position="453"/>
        <end position="466"/>
    </location>
</feature>
<dbReference type="PROSITE" id="PS50297">
    <property type="entry name" value="ANK_REP_REGION"/>
    <property type="match status" value="2"/>
</dbReference>
<evidence type="ECO:0000256" key="3">
    <source>
        <dbReference type="PROSITE-ProRule" id="PRU00023"/>
    </source>
</evidence>
<reference evidence="5" key="1">
    <citation type="submission" date="2019-06" db="EMBL/GenBank/DDBJ databases">
        <authorList>
            <person name="Zheng W."/>
        </authorList>
    </citation>
    <scope>NUCLEOTIDE SEQUENCE</scope>
    <source>
        <strain evidence="5">QDHG01</strain>
    </source>
</reference>
<feature type="compositionally biased region" description="Polar residues" evidence="4">
    <location>
        <begin position="564"/>
        <end position="581"/>
    </location>
</feature>
<feature type="region of interest" description="Disordered" evidence="4">
    <location>
        <begin position="355"/>
        <end position="502"/>
    </location>
</feature>
<evidence type="ECO:0000256" key="1">
    <source>
        <dbReference type="ARBA" id="ARBA00022737"/>
    </source>
</evidence>
<dbReference type="Gene3D" id="1.25.40.20">
    <property type="entry name" value="Ankyrin repeat-containing domain"/>
    <property type="match status" value="3"/>
</dbReference>
<feature type="repeat" description="ANK" evidence="3">
    <location>
        <begin position="901"/>
        <end position="933"/>
    </location>
</feature>
<feature type="compositionally biased region" description="Polar residues" evidence="4">
    <location>
        <begin position="130"/>
        <end position="147"/>
    </location>
</feature>
<evidence type="ECO:0000313" key="6">
    <source>
        <dbReference type="Proteomes" id="UP000785679"/>
    </source>
</evidence>
<feature type="compositionally biased region" description="Acidic residues" evidence="4">
    <location>
        <begin position="100"/>
        <end position="110"/>
    </location>
</feature>
<feature type="compositionally biased region" description="Polar residues" evidence="4">
    <location>
        <begin position="19"/>
        <end position="42"/>
    </location>
</feature>
<accession>A0A8J8P805</accession>
<keyword evidence="6" id="KW-1185">Reference proteome</keyword>
<feature type="compositionally biased region" description="Pro residues" evidence="4">
    <location>
        <begin position="219"/>
        <end position="255"/>
    </location>
</feature>
<sequence>MGAQQSGAQPGANGVPFQANLNTLQKAANQQQPTSAPLSTGNIFPAPVPIQKPPQQPQAPPQQQNVQQPVNNAQKASPQNNNDKQNLFLQPDKAGFTMQEEFDEEEEYEESQNMFATGFRSALKQNQGSINSQGLNQFGSAENNNGGSLQGALKDFKANRQQSELIEKENMKLPKMTQQGSNPPAITAKKEAPIQPPVQPPQIPKQNKIIQPVLTPQPVKQPEPTKPPQQQPKQPEPAPPKPAPPQQQQPKPVQPPQQETMKSQAGIGLSYQSVRQIEDESAGFMTQHKPQNTLNQFQPKMQITQNNNSFKRGLLINTQDDYEESLQNVMISKERMTMKTGGLANGDLPSIEDEEMESGVPYSMGERGLQGSVTSGLAKDRARPPSNYQRPQQLSMSKFNEINAPPRLTPQSLWPDQNPPNNETDHKQDSYMRKTPSNKEVVSSRKVKAQEIQLMSQGIRDSQVNDFGSHYSQDKHRRTPKGSFPGLPDESAYDNHTPGHRTQTQNLLSQVKHELDHGPVSYEPLAKVDQEDIKDYYKKQDIIKENPGQAAHLLAPNQKKPNKGTPQNKQLPKQQYTPQNNNRDDLETTQVFKSMKQKYDEDLLSQNNHESVRSITQIRAAAGSKQLQQQQSRAQQQPPNVSHQRSQSHMQQHAQQHPYLQVGASTVIEDDAITPMYQQQQQQDSMDFSRRLNQYAPLDHSMESSRYFPGLNDKSGLNKQFGVYTFEDKTPLFERKARLIERLIVKKNESGEPDEPVDRSKFKIRSIPGGAGHQIVFSNRSEQKQHTPSQHEQSYGQGSSQYLSCADRLELQKLYKMSTENLVVRDFRELHFNQPFPLTQAKSSRSLSPLYAAVATGCLESVNIIFEEMTWINVESGIEIKKKFKDDQEELMLQKGDKPIKKRTPLQLACALGLYKIVELLLSKGANANGIEGSDVSGHTDFYFPPIVLCASKKLRQTVLDELVGISIWQVYDNNYEVSHVQCLEALLRNKADPNMDISAIAPAKPFPVFYCLKQRNFVAKLVQYGGDVNVRDRDGLTPLCRVIDKPAKTSNKEGVGIAEDEEQRQLEVVDTLVGLGKAHTVHCCLLNPVLTAIKRGKYIIARYVAVKGGGDVNWRGIGQPSAVQIAVDQDNVILLEEVLGWPKLESPLDLDYTDPTTGTNIFHRIAKHLNIELFTKLLESSRLHSHPQLLYRCLNTAVQGQGPESVPLLACCPNIDLAQAYLREGAGLGGLTFRQCYERYCTSDPKFLEFLLNESGQLDVNEVDPVTGHTCLITAAEANDLKKMHFLLRLGADPDCRYPEDAEQRLGMTLLHEAALKGKVDQARILLSFGSNFNLKCHRGRTTLDFLRTGHEQKSNRRREEMKTLLYKYTVKNNIFNK</sequence>
<dbReference type="OrthoDB" id="10254947at2759"/>
<feature type="region of interest" description="Disordered" evidence="4">
    <location>
        <begin position="130"/>
        <end position="263"/>
    </location>
</feature>
<gene>
    <name evidence="5" type="ORF">FGO68_gene3803</name>
</gene>